<dbReference type="CTD" id="374354"/>
<name>A0A9W3H7N8_CAMBA</name>
<dbReference type="FunFam" id="2.120.10.30:FF:000086">
    <property type="entry name" value="NHL repeat-containing protein 2"/>
    <property type="match status" value="1"/>
</dbReference>
<dbReference type="CDD" id="cd03012">
    <property type="entry name" value="TlpA_like_DipZ_like"/>
    <property type="match status" value="1"/>
</dbReference>
<dbReference type="SUPFAM" id="SSF52833">
    <property type="entry name" value="Thioredoxin-like"/>
    <property type="match status" value="1"/>
</dbReference>
<dbReference type="AlphaFoldDB" id="A0A9W3H7N8"/>
<dbReference type="FunFam" id="3.40.30.10:FF:000108">
    <property type="entry name" value="NHL repeat-containing protein 2"/>
    <property type="match status" value="1"/>
</dbReference>
<keyword evidence="4" id="KW-0677">Repeat</keyword>
<evidence type="ECO:0000256" key="6">
    <source>
        <dbReference type="ARBA" id="ARBA00071348"/>
    </source>
</evidence>
<dbReference type="Gene3D" id="2.120.10.30">
    <property type="entry name" value="TolB, C-terminal domain"/>
    <property type="match status" value="2"/>
</dbReference>
<evidence type="ECO:0000313" key="7">
    <source>
        <dbReference type="Proteomes" id="UP001732780"/>
    </source>
</evidence>
<dbReference type="RefSeq" id="XP_045362519.1">
    <property type="nucleotide sequence ID" value="XM_045506563.1"/>
</dbReference>
<dbReference type="SMART" id="SM00135">
    <property type="entry name" value="LY"/>
    <property type="match status" value="2"/>
</dbReference>
<evidence type="ECO:0000256" key="4">
    <source>
        <dbReference type="ARBA" id="ARBA00022737"/>
    </source>
</evidence>
<evidence type="ECO:0000256" key="5">
    <source>
        <dbReference type="ARBA" id="ARBA00057428"/>
    </source>
</evidence>
<evidence type="ECO:0000313" key="8">
    <source>
        <dbReference type="RefSeq" id="XP_045362519.1"/>
    </source>
</evidence>
<dbReference type="InterPro" id="IPR045302">
    <property type="entry name" value="NHL2_NHL_rpt_dom"/>
</dbReference>
<evidence type="ECO:0000256" key="3">
    <source>
        <dbReference type="ARBA" id="ARBA00022490"/>
    </source>
</evidence>
<proteinExistence type="predicted"/>
<dbReference type="GO" id="GO:0005829">
    <property type="term" value="C:cytosol"/>
    <property type="evidence" value="ECO:0007669"/>
    <property type="project" value="UniProtKB-SubCell"/>
</dbReference>
<dbReference type="PANTHER" id="PTHR46388:SF2">
    <property type="entry name" value="NHL REPEAT-CONTAINING PROTEIN 2"/>
    <property type="match status" value="1"/>
</dbReference>
<dbReference type="Proteomes" id="UP001732780">
    <property type="component" value="Chromosome 11"/>
</dbReference>
<accession>A0A9W3H7N8</accession>
<sequence>MPPTGSTSSLDVGSCSANEGSLPAHLPKSHQRPPLLKTESWSSGIPAAAHLPPSPPGTSSSCFRSPRAPSSRSADSLFAPALSTVPRPRRPPPLLDAVTQEEKDRLVYQYLQKVDGWQQDLSVPEFPEGLEWLNTEESISVYKDLCGKVVILDFFTYCCINCIHVLPDLHALEHTYSDKDGLLIVGVHSAKFPNEKVVDNIKSAVLRYNITHPVVNDADASLWQELEVSCWPTLIILGPRGNMLFSLIGEGHKDKLFLYTSIALKYYKDRGQIRDNKIGIKLYKDSLPPSPLLFPGKVTVDHVSNRLVIADTGHHRILVVWKNGQIQYSIGGPNPGRKDGVFSESTFNSPQGVAIMNNIIYVADTENHLIRKIDLEAEMVSTVAGIGIQGTDKEGGAQGEEQPISSPWDVVSGKSGPEIQTDDILWIAMAGTHQIWALLLDSGRLPKKNELKKGTCLRFAGSGNEENRNNAYPHKAGFAQPSGLSLASEDPWNCLFIVDSESSTVRTVSLKDGAVKHLAGGERDPMNLFAFGDVDGVGINAKLQHPLGVTWDKKRNLLYVADSYNHKIKVVDPKTKNCTTLAGTGDASNVLGSSFTESTFNEPGGLCIGENSQLLYVADTNNHQIKVMDLETKTVSVLPVFRADSAVVDGPFSVEKQKTLPKLPKSAPSIRLSPVAASPGQTLEFKLKLDLPSGTKLTEGAPSCWFLSAEGNEWLLRGQIPSGEIESISNQPTISLQIPGDCLSLEAILSISVFLYYCSTDSSACMMKGILFTQPLQITDTQQGCTAPVELKIDTISEKNFAYLEYAVSAKYLTYSQEKILQFNHW</sequence>
<reference evidence="8" key="1">
    <citation type="submission" date="2025-08" db="UniProtKB">
        <authorList>
            <consortium name="RefSeq"/>
        </authorList>
    </citation>
    <scope>IDENTIFICATION</scope>
    <source>
        <tissue evidence="8">Blood</tissue>
    </source>
</reference>
<dbReference type="CDD" id="cd14951">
    <property type="entry name" value="NHL-2_like"/>
    <property type="match status" value="1"/>
</dbReference>
<dbReference type="FunFam" id="2.120.10.30:FF:000062">
    <property type="entry name" value="NHL repeat containing 2"/>
    <property type="match status" value="1"/>
</dbReference>
<evidence type="ECO:0000256" key="2">
    <source>
        <dbReference type="ARBA" id="ARBA00011245"/>
    </source>
</evidence>
<dbReference type="PROSITE" id="PS51352">
    <property type="entry name" value="THIOREDOXIN_2"/>
    <property type="match status" value="1"/>
</dbReference>
<dbReference type="FunFam" id="2.120.10.30:FF:000104">
    <property type="entry name" value="NHL repeat containing 2"/>
    <property type="match status" value="1"/>
</dbReference>
<gene>
    <name evidence="8" type="primary">NHLRC2</name>
</gene>
<keyword evidence="3" id="KW-0963">Cytoplasm</keyword>
<dbReference type="InterPro" id="IPR013766">
    <property type="entry name" value="Thioredoxin_domain"/>
</dbReference>
<dbReference type="InterPro" id="IPR011042">
    <property type="entry name" value="6-blade_b-propeller_TolB-like"/>
</dbReference>
<dbReference type="SUPFAM" id="SSF101898">
    <property type="entry name" value="NHL repeat"/>
    <property type="match status" value="1"/>
</dbReference>
<protein>
    <recommendedName>
        <fullName evidence="6">NHL repeat-containing protein 2</fullName>
    </recommendedName>
</protein>
<comment type="function">
    <text evidence="5">Required for normal embryonic development.</text>
</comment>
<organism evidence="7 8">
    <name type="scientific">Camelus bactrianus</name>
    <name type="common">Bactrian camel</name>
    <dbReference type="NCBI Taxonomy" id="9837"/>
    <lineage>
        <taxon>Eukaryota</taxon>
        <taxon>Metazoa</taxon>
        <taxon>Chordata</taxon>
        <taxon>Craniata</taxon>
        <taxon>Vertebrata</taxon>
        <taxon>Euteleostomi</taxon>
        <taxon>Mammalia</taxon>
        <taxon>Eutheria</taxon>
        <taxon>Laurasiatheria</taxon>
        <taxon>Artiodactyla</taxon>
        <taxon>Tylopoda</taxon>
        <taxon>Camelidae</taxon>
        <taxon>Camelus</taxon>
    </lineage>
</organism>
<evidence type="ECO:0000256" key="1">
    <source>
        <dbReference type="ARBA" id="ARBA00004514"/>
    </source>
</evidence>
<dbReference type="InterPro" id="IPR000033">
    <property type="entry name" value="LDLR_classB_rpt"/>
</dbReference>
<dbReference type="InterPro" id="IPR036249">
    <property type="entry name" value="Thioredoxin-like_sf"/>
</dbReference>
<comment type="subunit">
    <text evidence="2">Monomer.</text>
</comment>
<dbReference type="PROSITE" id="PS51125">
    <property type="entry name" value="NHL"/>
    <property type="match status" value="1"/>
</dbReference>
<dbReference type="PANTHER" id="PTHR46388">
    <property type="entry name" value="NHL REPEAT-CONTAINING PROTEIN 2"/>
    <property type="match status" value="1"/>
</dbReference>
<dbReference type="Pfam" id="PF13905">
    <property type="entry name" value="Thioredoxin_8"/>
    <property type="match status" value="1"/>
</dbReference>
<dbReference type="InterPro" id="IPR012336">
    <property type="entry name" value="Thioredoxin-like_fold"/>
</dbReference>
<comment type="subcellular location">
    <subcellularLocation>
        <location evidence="1">Cytoplasm</location>
        <location evidence="1">Cytosol</location>
    </subcellularLocation>
</comment>
<keyword evidence="7" id="KW-1185">Reference proteome</keyword>
<dbReference type="Pfam" id="PF01436">
    <property type="entry name" value="NHL"/>
    <property type="match status" value="4"/>
</dbReference>
<dbReference type="InterPro" id="IPR001258">
    <property type="entry name" value="NHL_repeat"/>
</dbReference>
<dbReference type="Gene3D" id="3.40.30.10">
    <property type="entry name" value="Glutaredoxin"/>
    <property type="match status" value="1"/>
</dbReference>